<sequence>MATETSEGDMQSSDEAKSEERKTSAPDDKQEQSSTMKEETFAEPNEKTTPNKESSQKKSEGRKHLLKMVSSIGEKEGGKPSRSDTCSWEQKVDEAYTELILSLQEAWESHVSKIRSQLRKIMAQPRTKGTRDFDPRKHLFNVETTKGSPKEEQKRTHLAVLITVSVLILAICVINNVRIEGLRHELAVINQEHDFLREKLGAMMEKVDMLPEVHRKQNKLLIEEMRKEIRYIFHISSRETRVL</sequence>
<evidence type="ECO:0000256" key="1">
    <source>
        <dbReference type="SAM" id="MobiDB-lite"/>
    </source>
</evidence>
<proteinExistence type="predicted"/>
<feature type="compositionally biased region" description="Basic and acidic residues" evidence="1">
    <location>
        <begin position="14"/>
        <end position="63"/>
    </location>
</feature>
<feature type="compositionally biased region" description="Polar residues" evidence="1">
    <location>
        <begin position="1"/>
        <end position="13"/>
    </location>
</feature>
<evidence type="ECO:0000313" key="2">
    <source>
        <dbReference type="EMBL" id="CAH1392044.1"/>
    </source>
</evidence>
<keyword evidence="3" id="KW-1185">Reference proteome</keyword>
<dbReference type="Proteomes" id="UP001152798">
    <property type="component" value="Chromosome 1"/>
</dbReference>
<protein>
    <submittedName>
        <fullName evidence="2">Uncharacterized protein</fullName>
    </submittedName>
</protein>
<organism evidence="2 3">
    <name type="scientific">Nezara viridula</name>
    <name type="common">Southern green stink bug</name>
    <name type="synonym">Cimex viridulus</name>
    <dbReference type="NCBI Taxonomy" id="85310"/>
    <lineage>
        <taxon>Eukaryota</taxon>
        <taxon>Metazoa</taxon>
        <taxon>Ecdysozoa</taxon>
        <taxon>Arthropoda</taxon>
        <taxon>Hexapoda</taxon>
        <taxon>Insecta</taxon>
        <taxon>Pterygota</taxon>
        <taxon>Neoptera</taxon>
        <taxon>Paraneoptera</taxon>
        <taxon>Hemiptera</taxon>
        <taxon>Heteroptera</taxon>
        <taxon>Panheteroptera</taxon>
        <taxon>Pentatomomorpha</taxon>
        <taxon>Pentatomoidea</taxon>
        <taxon>Pentatomidae</taxon>
        <taxon>Pentatominae</taxon>
        <taxon>Nezara</taxon>
    </lineage>
</organism>
<evidence type="ECO:0000313" key="3">
    <source>
        <dbReference type="Proteomes" id="UP001152798"/>
    </source>
</evidence>
<gene>
    <name evidence="2" type="ORF">NEZAVI_LOCUS2942</name>
</gene>
<accession>A0A9P0EBT1</accession>
<feature type="region of interest" description="Disordered" evidence="1">
    <location>
        <begin position="1"/>
        <end position="63"/>
    </location>
</feature>
<dbReference type="EMBL" id="OV725077">
    <property type="protein sequence ID" value="CAH1392044.1"/>
    <property type="molecule type" value="Genomic_DNA"/>
</dbReference>
<name>A0A9P0EBT1_NEZVI</name>
<reference evidence="2" key="1">
    <citation type="submission" date="2022-01" db="EMBL/GenBank/DDBJ databases">
        <authorList>
            <person name="King R."/>
        </authorList>
    </citation>
    <scope>NUCLEOTIDE SEQUENCE</scope>
</reference>
<dbReference type="OrthoDB" id="6623599at2759"/>
<dbReference type="AlphaFoldDB" id="A0A9P0EBT1"/>